<comment type="caution">
    <text evidence="3">The sequence shown here is derived from an EMBL/GenBank/DDBJ whole genome shotgun (WGS) entry which is preliminary data.</text>
</comment>
<dbReference type="AlphaFoldDB" id="A0A8H4RRA4"/>
<dbReference type="OrthoDB" id="2099276at2759"/>
<dbReference type="Proteomes" id="UP000566819">
    <property type="component" value="Unassembled WGS sequence"/>
</dbReference>
<reference evidence="3 4" key="1">
    <citation type="submission" date="2020-03" db="EMBL/GenBank/DDBJ databases">
        <title>Draft Genome Sequence of Cudoniella acicularis.</title>
        <authorList>
            <person name="Buettner E."/>
            <person name="Kellner H."/>
        </authorList>
    </citation>
    <scope>NUCLEOTIDE SEQUENCE [LARGE SCALE GENOMIC DNA]</scope>
    <source>
        <strain evidence="3 4">DSM 108380</strain>
    </source>
</reference>
<accession>A0A8H4RRA4</accession>
<evidence type="ECO:0008006" key="5">
    <source>
        <dbReference type="Google" id="ProtNLM"/>
    </source>
</evidence>
<sequence>MITKSLLLLPVLRDFGLRLAMRPDEDIKIMAKDAAMYLTHSPPPPLLPPFRFLGLPKEIQFHILGYASVVPVFEITCTQRQIRYWTSCRTGGAIAASPFAMFLVSREFRDCAMEGFYGQNTFCVAMEEPLFECQDSAAQAETVESLSEISIVPGLAPFPQSSISHLTSLNLLFGYSDLKHLQPDRAGWHNWLKTIDVLSREANLEALTLQLRMSERFYPDFDDPKPTFEPEYKSFMRQTYENLVQPMKVLHKLKNFFVHLNWHTSSGFPDGRGGIEQILERMVMGQEYDAWKCGKTLHYEGRWQMLGNPEWSKIRQPSLTQKFKPASALVSHIHDFHKGVWLHKGICAYNIIWFPKPSENVMESLSSPYFIGLNHSFGQEFDYYSVGLVLIEIAMWKPLKTISEKISGSPEQLLQQLLKTHVSLVKTYMGDRYAKAVEECLTCYTGDHITAENVRLEFANKVMGPLSECSEKDDGTEAMVTMYIPHKLTEQVLRFGGLILEAGKAGLGNGRREIPAKWGFQHSATVGTAAKRGSADPEPKHHLKFISRFAVFYASHEAKPPPLVGFSTSTRDISLSRVMKSDPLSRMLDSRQQLLPASAKAKRIFDASLIKVENLSLGLQELEPLEDLHMTSVPQLEDCLKYTTVSTFWIAHLRGYSYSRERVSRPNSGNSSTAPRRQKQNSIPQITLRYIFYSSQKRAQIGEIKTTLTAQDKKVLYSKVGASHKQDYPTTFNDTQELEVIRRKLAKASLISKSNAEVGRAWEHAIQELRTEIETPYFQRLDLAGIREYISGLEHHHSVVEYLLDRLNETRTLVRIPPKKHFSFLHSHQLKTRRLLTCHINTAFQILEYRNVELSIGTNKEIQYNGHKLTSLMEHAAAETQSMTTLTDEIQRDSKSVKTLTLITVLYAPASLMASIFSSNLIRLVGNASSSDNTTMHMALASDFWKFPLLTLLLIIATIVPTLRGSNIWYNCQQRLAKTFAGCGV</sequence>
<evidence type="ECO:0000256" key="1">
    <source>
        <dbReference type="SAM" id="MobiDB-lite"/>
    </source>
</evidence>
<dbReference type="PANTHER" id="PTHR37542:SF3">
    <property type="entry name" value="PRION-INHIBITION AND PROPAGATION HELO DOMAIN-CONTAINING PROTEIN"/>
    <property type="match status" value="1"/>
</dbReference>
<feature type="compositionally biased region" description="Polar residues" evidence="1">
    <location>
        <begin position="665"/>
        <end position="680"/>
    </location>
</feature>
<evidence type="ECO:0000313" key="4">
    <source>
        <dbReference type="Proteomes" id="UP000566819"/>
    </source>
</evidence>
<protein>
    <recommendedName>
        <fullName evidence="5">Protein kinase domain-containing protein</fullName>
    </recommendedName>
</protein>
<keyword evidence="2" id="KW-0472">Membrane</keyword>
<evidence type="ECO:0000313" key="3">
    <source>
        <dbReference type="EMBL" id="KAF4633888.1"/>
    </source>
</evidence>
<keyword evidence="2" id="KW-0812">Transmembrane</keyword>
<dbReference type="EMBL" id="JAAMPI010000224">
    <property type="protein sequence ID" value="KAF4633888.1"/>
    <property type="molecule type" value="Genomic_DNA"/>
</dbReference>
<feature type="region of interest" description="Disordered" evidence="1">
    <location>
        <begin position="661"/>
        <end position="680"/>
    </location>
</feature>
<dbReference type="Gene3D" id="1.20.58.340">
    <property type="entry name" value="Magnesium transport protein CorA, transmembrane region"/>
    <property type="match status" value="1"/>
</dbReference>
<feature type="transmembrane region" description="Helical" evidence="2">
    <location>
        <begin position="943"/>
        <end position="963"/>
    </location>
</feature>
<proteinExistence type="predicted"/>
<keyword evidence="4" id="KW-1185">Reference proteome</keyword>
<evidence type="ECO:0000256" key="2">
    <source>
        <dbReference type="SAM" id="Phobius"/>
    </source>
</evidence>
<keyword evidence="2" id="KW-1133">Transmembrane helix</keyword>
<name>A0A8H4RRA4_9HELO</name>
<organism evidence="3 4">
    <name type="scientific">Cudoniella acicularis</name>
    <dbReference type="NCBI Taxonomy" id="354080"/>
    <lineage>
        <taxon>Eukaryota</taxon>
        <taxon>Fungi</taxon>
        <taxon>Dikarya</taxon>
        <taxon>Ascomycota</taxon>
        <taxon>Pezizomycotina</taxon>
        <taxon>Leotiomycetes</taxon>
        <taxon>Helotiales</taxon>
        <taxon>Tricladiaceae</taxon>
        <taxon>Cudoniella</taxon>
    </lineage>
</organism>
<gene>
    <name evidence="3" type="ORF">G7Y89_g4226</name>
</gene>
<dbReference type="PANTHER" id="PTHR37542">
    <property type="entry name" value="HELO DOMAIN-CONTAINING PROTEIN-RELATED"/>
    <property type="match status" value="1"/>
</dbReference>